<keyword evidence="1" id="KW-0812">Transmembrane</keyword>
<accession>A0A0J6JI41</accession>
<keyword evidence="6" id="KW-1185">Reference proteome</keyword>
<dbReference type="GO" id="GO:0016020">
    <property type="term" value="C:membrane"/>
    <property type="evidence" value="ECO:0007669"/>
    <property type="project" value="InterPro"/>
</dbReference>
<protein>
    <submittedName>
        <fullName evidence="3">Peptidase A24</fullName>
    </submittedName>
    <submittedName>
        <fullName evidence="4">Prepilin peptidase CpaA</fullName>
    </submittedName>
</protein>
<dbReference type="Proteomes" id="UP000036395">
    <property type="component" value="Unassembled WGS sequence"/>
</dbReference>
<comment type="caution">
    <text evidence="3">The sequence shown here is derived from an EMBL/GenBank/DDBJ whole genome shotgun (WGS) entry which is preliminary data.</text>
</comment>
<evidence type="ECO:0000313" key="3">
    <source>
        <dbReference type="EMBL" id="KMM83422.1"/>
    </source>
</evidence>
<dbReference type="RefSeq" id="WP_048382648.1">
    <property type="nucleotide sequence ID" value="NZ_FNRS01000002.1"/>
</dbReference>
<gene>
    <name evidence="4" type="ORF">SAMN04490203_4122</name>
    <name evidence="3" type="ORF">TU78_16610</name>
</gene>
<dbReference type="Gene3D" id="1.20.120.1220">
    <property type="match status" value="1"/>
</dbReference>
<sequence length="157" mass="16902">MIQLWVVLLWFAACAIQDLLQRHIANWLTFGAATLALLYLLWTGHTWLGASAAEGGWALLIALALTLPGYALNKLGAGDVKLLIALALASDRLMLLGTFIGAGLSAGLWWWLAPKICSLLNPRIIPPVPECIGEPSKKLPFAPFLLCGFSLTVLCIP</sequence>
<dbReference type="OrthoDB" id="5600918at2"/>
<keyword evidence="1" id="KW-0472">Membrane</keyword>
<feature type="transmembrane region" description="Helical" evidence="1">
    <location>
        <begin position="25"/>
        <end position="43"/>
    </location>
</feature>
<feature type="domain" description="Prepilin type IV endopeptidase peptidase" evidence="2">
    <location>
        <begin position="5"/>
        <end position="109"/>
    </location>
</feature>
<proteinExistence type="predicted"/>
<keyword evidence="1" id="KW-1133">Transmembrane helix</keyword>
<evidence type="ECO:0000259" key="2">
    <source>
        <dbReference type="Pfam" id="PF01478"/>
    </source>
</evidence>
<dbReference type="Pfam" id="PF01478">
    <property type="entry name" value="Peptidase_A24"/>
    <property type="match status" value="1"/>
</dbReference>
<evidence type="ECO:0000256" key="1">
    <source>
        <dbReference type="SAM" id="Phobius"/>
    </source>
</evidence>
<reference evidence="3 5" key="1">
    <citation type="submission" date="2015-02" db="EMBL/GenBank/DDBJ databases">
        <title>Pseudomonas helleri sp. nov. and Pseudomonas weihenstephanensis sp. nov., isolated from raw cows milk.</title>
        <authorList>
            <person name="von Neubeck M."/>
            <person name="Huptas C."/>
            <person name="Wenning M."/>
            <person name="Scherer S."/>
        </authorList>
    </citation>
    <scope>NUCLEOTIDE SEQUENCE [LARGE SCALE GENOMIC DNA]</scope>
    <source>
        <strain evidence="3 5">DSM 21104</strain>
    </source>
</reference>
<dbReference type="STRING" id="47884.SAMN04490203_4122"/>
<name>A0A0J6JI41_PSETA</name>
<feature type="transmembrane region" description="Helical" evidence="1">
    <location>
        <begin position="93"/>
        <end position="113"/>
    </location>
</feature>
<dbReference type="AlphaFoldDB" id="A0A0J6JI41"/>
<organism evidence="3 5">
    <name type="scientific">Pseudomonas taetrolens</name>
    <dbReference type="NCBI Taxonomy" id="47884"/>
    <lineage>
        <taxon>Bacteria</taxon>
        <taxon>Pseudomonadati</taxon>
        <taxon>Pseudomonadota</taxon>
        <taxon>Gammaproteobacteria</taxon>
        <taxon>Pseudomonadales</taxon>
        <taxon>Pseudomonadaceae</taxon>
        <taxon>Pseudomonas</taxon>
    </lineage>
</organism>
<evidence type="ECO:0000313" key="4">
    <source>
        <dbReference type="EMBL" id="SED53830.1"/>
    </source>
</evidence>
<dbReference type="InterPro" id="IPR000045">
    <property type="entry name" value="Prepilin_IV_endopep_pep"/>
</dbReference>
<reference evidence="4 6" key="2">
    <citation type="submission" date="2016-10" db="EMBL/GenBank/DDBJ databases">
        <authorList>
            <person name="Varghese N."/>
            <person name="Submissions S."/>
        </authorList>
    </citation>
    <scope>NUCLEOTIDE SEQUENCE [LARGE SCALE GENOMIC DNA]</scope>
    <source>
        <strain evidence="4 6">BS3652</strain>
    </source>
</reference>
<dbReference type="EMBL" id="FNRS01000002">
    <property type="protein sequence ID" value="SED53830.1"/>
    <property type="molecule type" value="Genomic_DNA"/>
</dbReference>
<dbReference type="PATRIC" id="fig|47884.3.peg.3802"/>
<evidence type="ECO:0000313" key="6">
    <source>
        <dbReference type="Proteomes" id="UP000183155"/>
    </source>
</evidence>
<evidence type="ECO:0000313" key="5">
    <source>
        <dbReference type="Proteomes" id="UP000036395"/>
    </source>
</evidence>
<dbReference type="EMBL" id="JYLA01000007">
    <property type="protein sequence ID" value="KMM83422.1"/>
    <property type="molecule type" value="Genomic_DNA"/>
</dbReference>
<dbReference type="Proteomes" id="UP000183155">
    <property type="component" value="Unassembled WGS sequence"/>
</dbReference>
<dbReference type="GO" id="GO:0004190">
    <property type="term" value="F:aspartic-type endopeptidase activity"/>
    <property type="evidence" value="ECO:0007669"/>
    <property type="project" value="InterPro"/>
</dbReference>
<feature type="transmembrane region" description="Helical" evidence="1">
    <location>
        <begin position="55"/>
        <end position="73"/>
    </location>
</feature>